<evidence type="ECO:0000256" key="1">
    <source>
        <dbReference type="SAM" id="MobiDB-lite"/>
    </source>
</evidence>
<dbReference type="EMBL" id="JARBHB010000004">
    <property type="protein sequence ID" value="KAJ8886817.1"/>
    <property type="molecule type" value="Genomic_DNA"/>
</dbReference>
<dbReference type="Proteomes" id="UP001159363">
    <property type="component" value="Chromosome X"/>
</dbReference>
<protein>
    <submittedName>
        <fullName evidence="2">Uncharacterized protein</fullName>
    </submittedName>
</protein>
<reference evidence="2 3" key="1">
    <citation type="submission" date="2023-02" db="EMBL/GenBank/DDBJ databases">
        <title>LHISI_Scaffold_Assembly.</title>
        <authorList>
            <person name="Stuart O.P."/>
            <person name="Cleave R."/>
            <person name="Magrath M.J.L."/>
            <person name="Mikheyev A.S."/>
        </authorList>
    </citation>
    <scope>NUCLEOTIDE SEQUENCE [LARGE SCALE GENOMIC DNA]</scope>
    <source>
        <strain evidence="2">Daus_M_001</strain>
        <tissue evidence="2">Leg muscle</tissue>
    </source>
</reference>
<feature type="region of interest" description="Disordered" evidence="1">
    <location>
        <begin position="67"/>
        <end position="86"/>
    </location>
</feature>
<feature type="compositionally biased region" description="Basic and acidic residues" evidence="1">
    <location>
        <begin position="76"/>
        <end position="86"/>
    </location>
</feature>
<sequence length="289" mass="32914">MQMLLYEEMDWTQLQWVEPASATRLDEVTLGYFRGEILGPSLPEPNIVASQALILRVADPASSSTEWLSGAAHHKKAEEKREGESKHLQKIPRLDSYFSGKNKSEQCRPENADEIIVQNNKRKAEVENIGVLEGCEKSMLSEAVNFDIFVPIKKLASRGLAFHGDEEVFGSVKNGNLMMYIELTAEYDCFLADHTARFVTMEKNLLRTCHQQLMKISYFGKARTKLQGEDVDISTADEMYDSLTMFLTELQTSFPIYKDSAEKKLCRLGILNQFQNYRCTLHSSNKLFC</sequence>
<proteinExistence type="predicted"/>
<name>A0ABQ9HQZ9_9NEOP</name>
<evidence type="ECO:0000313" key="3">
    <source>
        <dbReference type="Proteomes" id="UP001159363"/>
    </source>
</evidence>
<comment type="caution">
    <text evidence="2">The sequence shown here is derived from an EMBL/GenBank/DDBJ whole genome shotgun (WGS) entry which is preliminary data.</text>
</comment>
<gene>
    <name evidence="2" type="ORF">PR048_013029</name>
</gene>
<keyword evidence="3" id="KW-1185">Reference proteome</keyword>
<accession>A0ABQ9HQZ9</accession>
<evidence type="ECO:0000313" key="2">
    <source>
        <dbReference type="EMBL" id="KAJ8886817.1"/>
    </source>
</evidence>
<organism evidence="2 3">
    <name type="scientific">Dryococelus australis</name>
    <dbReference type="NCBI Taxonomy" id="614101"/>
    <lineage>
        <taxon>Eukaryota</taxon>
        <taxon>Metazoa</taxon>
        <taxon>Ecdysozoa</taxon>
        <taxon>Arthropoda</taxon>
        <taxon>Hexapoda</taxon>
        <taxon>Insecta</taxon>
        <taxon>Pterygota</taxon>
        <taxon>Neoptera</taxon>
        <taxon>Polyneoptera</taxon>
        <taxon>Phasmatodea</taxon>
        <taxon>Verophasmatodea</taxon>
        <taxon>Anareolatae</taxon>
        <taxon>Phasmatidae</taxon>
        <taxon>Eurycanthinae</taxon>
        <taxon>Dryococelus</taxon>
    </lineage>
</organism>